<dbReference type="AlphaFoldDB" id="A0A939IQ35"/>
<dbReference type="Pfam" id="PF20243">
    <property type="entry name" value="MbnP"/>
    <property type="match status" value="1"/>
</dbReference>
<dbReference type="Proteomes" id="UP000664654">
    <property type="component" value="Unassembled WGS sequence"/>
</dbReference>
<accession>A0A939IQ35</accession>
<sequence>MGRIKRPWVLCGVWGAGLLVLSGCGFLGGAQKLQVELRYQGRHVPCGTSLNMQGGGWYIEHSKFYLSQIQNEDGEPLDLADNQWQTGETALISIEQKDCWRDGEMAGNHEVRFGPEVDLSEVKRLRFVLGLPFELNHQNPLTQPSPLNLSSMFWTWQSGHKFARFELRSVADSWAFHLGSTGCEADSKLRSPAQPCSNPNLIEFDLPRPAGSGNTLVFHLDRLLEGITLNRDNSCTFHAGEMQSCEKLLANLHKSVIEWI</sequence>
<dbReference type="NCBIfam" id="TIGR04052">
    <property type="entry name" value="MbnP_like_WxW"/>
    <property type="match status" value="1"/>
</dbReference>
<name>A0A939IQ35_9ALTE</name>
<evidence type="ECO:0000313" key="3">
    <source>
        <dbReference type="Proteomes" id="UP000664654"/>
    </source>
</evidence>
<dbReference type="EMBL" id="JAFKCV010000008">
    <property type="protein sequence ID" value="MBN7826515.1"/>
    <property type="molecule type" value="Genomic_DNA"/>
</dbReference>
<reference evidence="2" key="1">
    <citation type="submission" date="2021-03" db="EMBL/GenBank/DDBJ databases">
        <title>novel species isolated from a fishpond in China.</title>
        <authorList>
            <person name="Lu H."/>
            <person name="Cai Z."/>
        </authorList>
    </citation>
    <scope>NUCLEOTIDE SEQUENCE</scope>
    <source>
        <strain evidence="2">JCM 30855</strain>
    </source>
</reference>
<comment type="caution">
    <text evidence="2">The sequence shown here is derived from an EMBL/GenBank/DDBJ whole genome shotgun (WGS) entry which is preliminary data.</text>
</comment>
<dbReference type="PROSITE" id="PS51257">
    <property type="entry name" value="PROKAR_LIPOPROTEIN"/>
    <property type="match status" value="1"/>
</dbReference>
<feature type="domain" description="Copper-binding protein MbnP-like" evidence="1">
    <location>
        <begin position="32"/>
        <end position="236"/>
    </location>
</feature>
<keyword evidence="3" id="KW-1185">Reference proteome</keyword>
<dbReference type="InterPro" id="IPR023977">
    <property type="entry name" value="MbnP-like"/>
</dbReference>
<evidence type="ECO:0000313" key="2">
    <source>
        <dbReference type="EMBL" id="MBN7826515.1"/>
    </source>
</evidence>
<protein>
    <submittedName>
        <fullName evidence="2">Metallo-mystery pair system four-Cys motif protein</fullName>
    </submittedName>
</protein>
<dbReference type="InterPro" id="IPR046863">
    <property type="entry name" value="MbnP-like_dom"/>
</dbReference>
<proteinExistence type="predicted"/>
<gene>
    <name evidence="2" type="ORF">J0A66_14865</name>
</gene>
<evidence type="ECO:0000259" key="1">
    <source>
        <dbReference type="Pfam" id="PF20243"/>
    </source>
</evidence>
<dbReference type="RefSeq" id="WP_206574622.1">
    <property type="nucleotide sequence ID" value="NZ_JAFKCV010000008.1"/>
</dbReference>
<organism evidence="2 3">
    <name type="scientific">Bowmanella dokdonensis</name>
    <dbReference type="NCBI Taxonomy" id="751969"/>
    <lineage>
        <taxon>Bacteria</taxon>
        <taxon>Pseudomonadati</taxon>
        <taxon>Pseudomonadota</taxon>
        <taxon>Gammaproteobacteria</taxon>
        <taxon>Alteromonadales</taxon>
        <taxon>Alteromonadaceae</taxon>
        <taxon>Bowmanella</taxon>
    </lineage>
</organism>